<reference evidence="1" key="1">
    <citation type="submission" date="2022-11" db="EMBL/GenBank/DDBJ databases">
        <title>Genome Sequence of Boeremia exigua.</title>
        <authorList>
            <person name="Buettner E."/>
        </authorList>
    </citation>
    <scope>NUCLEOTIDE SEQUENCE</scope>
    <source>
        <strain evidence="1">CU02</strain>
    </source>
</reference>
<sequence length="851" mass="95670">MRSRMRSLVLLGLLSARACCTPIPPLSLEKIPPAPLVTRQAIPSCAIEGNSDFYGLGIRIGIYLQWVTALLANWFSTKAISGNLETNTIFLLAVLVAIIVSTVQEGVQSAELIVLLQLAFGFVFSILSIWGHRIRPRKGDEPIRLPLLGSFFRLIITTAVSAYGFWFWFGGLEKRHDNRDCSVFTFAIAKVDTAGGVRTFFQIQSVVILLAYSFLFIRELLMIICFYLFTVCWTAVLSVVVIYFSATRESLPPGHLGPKEKERSTTRKITHWTKQWLRLYASLSWKFLNGKESAGRRRPHLSLYLVPFLNFWIFTIRTSVQLMCSLLFDRCPPLDLPPLIPHPYFSGSKNIWWRPNNRVWLWLRPSNAGSNSKRKATGLTDASMPIPEKNPQPKPDIKLSEWFSANNALYTGNIICIAYSILSIELTLSWNQFDGVNTVDSVGQLIPLIIGIVGLAGLFYGFTVERSAVDSTETLVEMLDPHVIQDHPDDNQARSPSPPIWPLSPLSVPPYDRKNTMLSTGNSSTEFWSRRPTRRFSIGAVQKEDILRDTHDYGEQQKFERLRPWQRYSDIRHDRNKLEMFYESDVIIEHILRDGTPIFFVEDFRKLREPRTKTEVKVSAWLGSCFDTLSALLGHVQSPTPSTSNDPPMSSVTSDSSSTHRSHGVSSDVQRGRRLSASSSNRSSIPTCSRVSTDSSREPSSYYYSDYATDSTSSSSRSRSRNRARRNRRLGSRTPRKAPHASKRHPWLRLEGALAARPDSSTSRLRRAIPAAPPIPRPRGRSTQLGRLRPRRPSDTAKSEEQRYRGQCAAPTIGGPLAPADRAGLVGPGPRRDAENYKAKACRGQRGGSST</sequence>
<name>A0ACC2HTH8_9PLEO</name>
<organism evidence="1 2">
    <name type="scientific">Boeremia exigua</name>
    <dbReference type="NCBI Taxonomy" id="749465"/>
    <lineage>
        <taxon>Eukaryota</taxon>
        <taxon>Fungi</taxon>
        <taxon>Dikarya</taxon>
        <taxon>Ascomycota</taxon>
        <taxon>Pezizomycotina</taxon>
        <taxon>Dothideomycetes</taxon>
        <taxon>Pleosporomycetidae</taxon>
        <taxon>Pleosporales</taxon>
        <taxon>Pleosporineae</taxon>
        <taxon>Didymellaceae</taxon>
        <taxon>Boeremia</taxon>
    </lineage>
</organism>
<accession>A0ACC2HTH8</accession>
<proteinExistence type="predicted"/>
<evidence type="ECO:0000313" key="2">
    <source>
        <dbReference type="Proteomes" id="UP001153331"/>
    </source>
</evidence>
<evidence type="ECO:0000313" key="1">
    <source>
        <dbReference type="EMBL" id="KAJ8106008.1"/>
    </source>
</evidence>
<dbReference type="EMBL" id="JAPHNI010001298">
    <property type="protein sequence ID" value="KAJ8106008.1"/>
    <property type="molecule type" value="Genomic_DNA"/>
</dbReference>
<gene>
    <name evidence="1" type="ORF">OPT61_g9828</name>
</gene>
<keyword evidence="2" id="KW-1185">Reference proteome</keyword>
<protein>
    <submittedName>
        <fullName evidence="1">Uncharacterized protein</fullName>
    </submittedName>
</protein>
<dbReference type="Proteomes" id="UP001153331">
    <property type="component" value="Unassembled WGS sequence"/>
</dbReference>
<comment type="caution">
    <text evidence="1">The sequence shown here is derived from an EMBL/GenBank/DDBJ whole genome shotgun (WGS) entry which is preliminary data.</text>
</comment>